<dbReference type="PANTHER" id="PTHR47197:SF3">
    <property type="entry name" value="DIHYDRO-HEME D1 DEHYDROGENASE"/>
    <property type="match status" value="1"/>
</dbReference>
<dbReference type="InterPro" id="IPR024079">
    <property type="entry name" value="MetalloPept_cat_dom_sf"/>
</dbReference>
<evidence type="ECO:0000313" key="4">
    <source>
        <dbReference type="Proteomes" id="UP000054624"/>
    </source>
</evidence>
<feature type="domain" description="Peptidase M12A" evidence="2">
    <location>
        <begin position="166"/>
        <end position="187"/>
    </location>
</feature>
<feature type="chain" id="PRO_5007619956" description="Peptidase M12A domain-containing protein" evidence="1">
    <location>
        <begin position="25"/>
        <end position="577"/>
    </location>
</feature>
<organism evidence="3 4">
    <name type="scientific">Caballeronia temeraria</name>
    <dbReference type="NCBI Taxonomy" id="1777137"/>
    <lineage>
        <taxon>Bacteria</taxon>
        <taxon>Pseudomonadati</taxon>
        <taxon>Pseudomonadota</taxon>
        <taxon>Betaproteobacteria</taxon>
        <taxon>Burkholderiales</taxon>
        <taxon>Burkholderiaceae</taxon>
        <taxon>Caballeronia</taxon>
    </lineage>
</organism>
<dbReference type="AlphaFoldDB" id="A0A157ZWD6"/>
<dbReference type="Pfam" id="PF01400">
    <property type="entry name" value="Astacin"/>
    <property type="match status" value="1"/>
</dbReference>
<dbReference type="PROSITE" id="PS51257">
    <property type="entry name" value="PROKAR_LIPOPROTEIN"/>
    <property type="match status" value="1"/>
</dbReference>
<dbReference type="EMBL" id="FCOI02000003">
    <property type="protein sequence ID" value="SAK49815.1"/>
    <property type="molecule type" value="Genomic_DNA"/>
</dbReference>
<dbReference type="GO" id="GO:0006508">
    <property type="term" value="P:proteolysis"/>
    <property type="evidence" value="ECO:0007669"/>
    <property type="project" value="InterPro"/>
</dbReference>
<dbReference type="Proteomes" id="UP000054624">
    <property type="component" value="Unassembled WGS sequence"/>
</dbReference>
<proteinExistence type="predicted"/>
<dbReference type="PANTHER" id="PTHR47197">
    <property type="entry name" value="PROTEIN NIRF"/>
    <property type="match status" value="1"/>
</dbReference>
<dbReference type="STRING" id="1777137.AWB76_01379"/>
<evidence type="ECO:0000259" key="2">
    <source>
        <dbReference type="Pfam" id="PF01400"/>
    </source>
</evidence>
<keyword evidence="1" id="KW-0732">Signal</keyword>
<dbReference type="InterPro" id="IPR011044">
    <property type="entry name" value="Quino_amine_DH_bsu"/>
</dbReference>
<protein>
    <recommendedName>
        <fullName evidence="2">Peptidase M12A domain-containing protein</fullName>
    </recommendedName>
</protein>
<dbReference type="Gene3D" id="2.130.10.10">
    <property type="entry name" value="YVTN repeat-like/Quinoprotein amine dehydrogenase"/>
    <property type="match status" value="1"/>
</dbReference>
<feature type="signal peptide" evidence="1">
    <location>
        <begin position="1"/>
        <end position="24"/>
    </location>
</feature>
<dbReference type="SUPFAM" id="SSF55486">
    <property type="entry name" value="Metalloproteases ('zincins'), catalytic domain"/>
    <property type="match status" value="1"/>
</dbReference>
<dbReference type="RefSeq" id="WP_061159335.1">
    <property type="nucleotide sequence ID" value="NZ_FCOI02000003.1"/>
</dbReference>
<dbReference type="Gene3D" id="3.40.390.10">
    <property type="entry name" value="Collagenase (Catalytic Domain)"/>
    <property type="match status" value="1"/>
</dbReference>
<name>A0A157ZWD6_9BURK</name>
<reference evidence="4" key="1">
    <citation type="submission" date="2016-01" db="EMBL/GenBank/DDBJ databases">
        <authorList>
            <person name="Peeters Charlotte."/>
        </authorList>
    </citation>
    <scope>NUCLEOTIDE SEQUENCE [LARGE SCALE GENOMIC DNA]</scope>
</reference>
<dbReference type="InterPro" id="IPR001506">
    <property type="entry name" value="Peptidase_M12A"/>
</dbReference>
<dbReference type="InterPro" id="IPR051200">
    <property type="entry name" value="Host-pathogen_enzymatic-act"/>
</dbReference>
<dbReference type="SUPFAM" id="SSF50969">
    <property type="entry name" value="YVTN repeat-like/Quinoprotein amine dehydrogenase"/>
    <property type="match status" value="1"/>
</dbReference>
<dbReference type="GO" id="GO:0004222">
    <property type="term" value="F:metalloendopeptidase activity"/>
    <property type="evidence" value="ECO:0007669"/>
    <property type="project" value="InterPro"/>
</dbReference>
<keyword evidence="4" id="KW-1185">Reference proteome</keyword>
<evidence type="ECO:0000313" key="3">
    <source>
        <dbReference type="EMBL" id="SAK49815.1"/>
    </source>
</evidence>
<gene>
    <name evidence="3" type="ORF">AWB76_01379</name>
</gene>
<evidence type="ECO:0000256" key="1">
    <source>
        <dbReference type="SAM" id="SignalP"/>
    </source>
</evidence>
<sequence length="577" mass="62607">MRRIRGLLLTLSSGVLISSCGGDAGSDVSTTSAKSVAGQPSTQTEATVKGYALSTVIWRRVPIGACWDLNNADYARYSAERNWSRLAVEETWEAHSGARFTGWQQCTNDPNYYGIRISVEDSPQSGPHTIGLGAMLNNAPGGMTLNFTFRNWSQSCQGREEYCIRRVVAHEFGHALGFAHEQNRPDTPSTCKEPAQGTNGDTMIGAWDLASIMNYCNPEWNGDGKLSATDNVMAQQFYGPPPLTQTVYTLTRAEAPAKVTAYDLVSRAAKATIDLSLTGDYKRVDQMFASADGKRLHVLLERSPTSIDLATIDTTTNSVVHVTPIGPLLTTSAWYSLQPASSGSQVYVSSRNVINVVDPDTGALVRQLKLPKDFSLIRLATAGNDAEHLYALANEPGSRLEVLRIETASGYIVGGYPAGSAPNATRDQFAVTPDAKKAYFVGFASPAAVGRLTEMDLESGFTRVLTDLPEKNVHFLAAISNQQILFADDNFNAPSPAILYDTTSRAKTTLMTSSMSIALLQYDPLNKSIFLEENSAWSVHQLTQRTNGTYRDTDLGLRSYASGSVYNGVAPFVFVTH</sequence>
<dbReference type="OrthoDB" id="9008848at2"/>
<accession>A0A157ZWD6</accession>
<dbReference type="InterPro" id="IPR015943">
    <property type="entry name" value="WD40/YVTN_repeat-like_dom_sf"/>
</dbReference>